<dbReference type="Pfam" id="PF13704">
    <property type="entry name" value="Glyco_tranf_2_4"/>
    <property type="match status" value="1"/>
</dbReference>
<dbReference type="Proteomes" id="UP000612855">
    <property type="component" value="Unassembled WGS sequence"/>
</dbReference>
<sequence>MTTWGIVSTIKAPLRAVLDFAAWHLELGAHRLYLHLDEPDDATFAVLKSHPRIRPVVTDDAYWIKSGRPRPRKHQPRQTYNASLTYAKRADVDWLGHLDADEFLVLSGRLSDHLAVLPSGCHVARIRPMEALADAKGPLLPFKTLVLNRAERRRLAQEVWPTYGPYLNGGFLSHVAGKIFVRTGLRDADFRIHNFYTGGVENPGAEELDTVNLAHLHAKSWEQWLASYRYRHENGSYRAELKPERPRDKGGLTLNELFATIEAEGGETALMTFFDEVCAATPDHLSRLSRAELLREVSLPLDAVREKHFPGFV</sequence>
<evidence type="ECO:0008006" key="3">
    <source>
        <dbReference type="Google" id="ProtNLM"/>
    </source>
</evidence>
<organism evidence="1 2">
    <name type="scientific">Primorskyibacter flagellatus</name>
    <dbReference type="NCBI Taxonomy" id="1387277"/>
    <lineage>
        <taxon>Bacteria</taxon>
        <taxon>Pseudomonadati</taxon>
        <taxon>Pseudomonadota</taxon>
        <taxon>Alphaproteobacteria</taxon>
        <taxon>Rhodobacterales</taxon>
        <taxon>Roseobacteraceae</taxon>
        <taxon>Primorskyibacter</taxon>
    </lineage>
</organism>
<dbReference type="RefSeq" id="WP_188477427.1">
    <property type="nucleotide sequence ID" value="NZ_BMFJ01000001.1"/>
</dbReference>
<dbReference type="EMBL" id="BMFJ01000001">
    <property type="protein sequence ID" value="GGE31226.1"/>
    <property type="molecule type" value="Genomic_DNA"/>
</dbReference>
<comment type="caution">
    <text evidence="1">The sequence shown here is derived from an EMBL/GenBank/DDBJ whole genome shotgun (WGS) entry which is preliminary data.</text>
</comment>
<gene>
    <name evidence="1" type="ORF">GCM10011360_18960</name>
</gene>
<evidence type="ECO:0000313" key="2">
    <source>
        <dbReference type="Proteomes" id="UP000612855"/>
    </source>
</evidence>
<keyword evidence="2" id="KW-1185">Reference proteome</keyword>
<evidence type="ECO:0000313" key="1">
    <source>
        <dbReference type="EMBL" id="GGE31226.1"/>
    </source>
</evidence>
<reference evidence="2" key="1">
    <citation type="journal article" date="2019" name="Int. J. Syst. Evol. Microbiol.">
        <title>The Global Catalogue of Microorganisms (GCM) 10K type strain sequencing project: providing services to taxonomists for standard genome sequencing and annotation.</title>
        <authorList>
            <consortium name="The Broad Institute Genomics Platform"/>
            <consortium name="The Broad Institute Genome Sequencing Center for Infectious Disease"/>
            <person name="Wu L."/>
            <person name="Ma J."/>
        </authorList>
    </citation>
    <scope>NUCLEOTIDE SEQUENCE [LARGE SCALE GENOMIC DNA]</scope>
    <source>
        <strain evidence="2">CGMCC 1.12664</strain>
    </source>
</reference>
<name>A0A917A7U4_9RHOB</name>
<proteinExistence type="predicted"/>
<dbReference type="AlphaFoldDB" id="A0A917A7U4"/>
<accession>A0A917A7U4</accession>
<protein>
    <recommendedName>
        <fullName evidence="3">Glycosyl transferase family 2</fullName>
    </recommendedName>
</protein>